<evidence type="ECO:0000256" key="2">
    <source>
        <dbReference type="ARBA" id="ARBA00022525"/>
    </source>
</evidence>
<dbReference type="GO" id="GO:0005576">
    <property type="term" value="C:extracellular region"/>
    <property type="evidence" value="ECO:0007669"/>
    <property type="project" value="UniProtKB-SubCell"/>
</dbReference>
<keyword evidence="7" id="KW-0472">Membrane</keyword>
<sequence length="437" mass="49203">MASTPTNFPVVLIHGVFGYGRTRPLWNLWSPYWPEEALNTMNQNHLMVDVGALSSDHDRACEAFYQLYGGQVDYGEDHSREAGHNRFGATFGATTALELYQLICAGFFGVGSNHRWVMSLVSVAGPLTGSTITHLFGLHDLQMVPYSLGHFIGAALGVWFKLHTDWPILRQIFDFKMPQWQCVNTFREILSPYGRISSTDLAVFNLLPRERMTRNAELIHMDKIFLVSVATSSHVTLPPVEIALILVVFVLMVAAVVCRPMRLLFTLALIVLIPVLYSRLRALDYASIPSLYALLLVMRRHVATLHVIFDGFDRTLWGDNDGAVNLYSMLQPWASVMPDSDSESTTSTSSSLSQEADVTTASKKVSADLYRDELNELNPSDPTDHLAFATLRRGVWYVHRVERNHMAGTHFDKYSPELFQRLFRVMANQIETSTLAE</sequence>
<gene>
    <name evidence="9" type="ORF">GN244_ATG17649</name>
</gene>
<dbReference type="SUPFAM" id="SSF53474">
    <property type="entry name" value="alpha/beta-Hydrolases"/>
    <property type="match status" value="1"/>
</dbReference>
<dbReference type="Proteomes" id="UP000602510">
    <property type="component" value="Unassembled WGS sequence"/>
</dbReference>
<feature type="compositionally biased region" description="Low complexity" evidence="6">
    <location>
        <begin position="343"/>
        <end position="353"/>
    </location>
</feature>
<dbReference type="PANTHER" id="PTHR34043:SF3">
    <property type="entry name" value="ALPHA_BETA-HYDROLASES SUPERFAMILY PROTEIN"/>
    <property type="match status" value="1"/>
</dbReference>
<feature type="transmembrane region" description="Helical" evidence="7">
    <location>
        <begin position="224"/>
        <end position="257"/>
    </location>
</feature>
<evidence type="ECO:0000313" key="9">
    <source>
        <dbReference type="EMBL" id="KAF4030562.1"/>
    </source>
</evidence>
<feature type="transmembrane region" description="Helical" evidence="7">
    <location>
        <begin position="263"/>
        <end position="280"/>
    </location>
</feature>
<feature type="domain" description="Lipase-like C-terminal" evidence="8">
    <location>
        <begin position="7"/>
        <end position="92"/>
    </location>
</feature>
<keyword evidence="7" id="KW-0812">Transmembrane</keyword>
<evidence type="ECO:0000256" key="3">
    <source>
        <dbReference type="ARBA" id="ARBA00022729"/>
    </source>
</evidence>
<dbReference type="InterPro" id="IPR056304">
    <property type="entry name" value="Lip-like_C"/>
</dbReference>
<evidence type="ECO:0000256" key="1">
    <source>
        <dbReference type="ARBA" id="ARBA00004613"/>
    </source>
</evidence>
<keyword evidence="5" id="KW-0443">Lipid metabolism</keyword>
<dbReference type="InterPro" id="IPR029058">
    <property type="entry name" value="AB_hydrolase_fold"/>
</dbReference>
<feature type="region of interest" description="Disordered" evidence="6">
    <location>
        <begin position="338"/>
        <end position="359"/>
    </location>
</feature>
<name>A0A833W6E8_PHYIN</name>
<comment type="caution">
    <text evidence="9">The sequence shown here is derived from an EMBL/GenBank/DDBJ whole genome shotgun (WGS) entry which is preliminary data.</text>
</comment>
<feature type="transmembrane region" description="Helical" evidence="7">
    <location>
        <begin position="116"/>
        <end position="137"/>
    </location>
</feature>
<evidence type="ECO:0000256" key="6">
    <source>
        <dbReference type="SAM" id="MobiDB-lite"/>
    </source>
</evidence>
<dbReference type="EMBL" id="WSZM01000668">
    <property type="protein sequence ID" value="KAF4030562.1"/>
    <property type="molecule type" value="Genomic_DNA"/>
</dbReference>
<accession>A0A833W6E8</accession>
<comment type="subcellular location">
    <subcellularLocation>
        <location evidence="1">Secreted</location>
    </subcellularLocation>
</comment>
<proteinExistence type="predicted"/>
<evidence type="ECO:0000259" key="8">
    <source>
        <dbReference type="Pfam" id="PF24708"/>
    </source>
</evidence>
<evidence type="ECO:0000256" key="5">
    <source>
        <dbReference type="ARBA" id="ARBA00023098"/>
    </source>
</evidence>
<dbReference type="Pfam" id="PF24708">
    <property type="entry name" value="Lip_C"/>
    <property type="match status" value="1"/>
</dbReference>
<evidence type="ECO:0000256" key="7">
    <source>
        <dbReference type="SAM" id="Phobius"/>
    </source>
</evidence>
<keyword evidence="7" id="KW-1133">Transmembrane helix</keyword>
<keyword evidence="4" id="KW-0378">Hydrolase</keyword>
<reference evidence="9" key="1">
    <citation type="submission" date="2020-04" db="EMBL/GenBank/DDBJ databases">
        <title>Hybrid Assembly of Korean Phytophthora infestans isolates.</title>
        <authorList>
            <person name="Prokchorchik M."/>
            <person name="Lee Y."/>
            <person name="Seo J."/>
            <person name="Cho J.-H."/>
            <person name="Park Y.-E."/>
            <person name="Jang D.-C."/>
            <person name="Im J.-S."/>
            <person name="Choi J.-G."/>
            <person name="Park H.-J."/>
            <person name="Lee G.-B."/>
            <person name="Lee Y.-G."/>
            <person name="Hong S.-Y."/>
            <person name="Cho K."/>
            <person name="Sohn K.H."/>
        </authorList>
    </citation>
    <scope>NUCLEOTIDE SEQUENCE</scope>
    <source>
        <strain evidence="9">KR_1_A1</strain>
    </source>
</reference>
<keyword evidence="3" id="KW-0732">Signal</keyword>
<keyword evidence="10" id="KW-1185">Reference proteome</keyword>
<protein>
    <recommendedName>
        <fullName evidence="8">Lipase-like C-terminal domain-containing protein</fullName>
    </recommendedName>
</protein>
<evidence type="ECO:0000256" key="4">
    <source>
        <dbReference type="ARBA" id="ARBA00022801"/>
    </source>
</evidence>
<organism evidence="9 10">
    <name type="scientific">Phytophthora infestans</name>
    <name type="common">Potato late blight agent</name>
    <name type="synonym">Botrytis infestans</name>
    <dbReference type="NCBI Taxonomy" id="4787"/>
    <lineage>
        <taxon>Eukaryota</taxon>
        <taxon>Sar</taxon>
        <taxon>Stramenopiles</taxon>
        <taxon>Oomycota</taxon>
        <taxon>Peronosporomycetes</taxon>
        <taxon>Peronosporales</taxon>
        <taxon>Peronosporaceae</taxon>
        <taxon>Phytophthora</taxon>
    </lineage>
</organism>
<keyword evidence="2" id="KW-0964">Secreted</keyword>
<evidence type="ECO:0000313" key="10">
    <source>
        <dbReference type="Proteomes" id="UP000602510"/>
    </source>
</evidence>
<dbReference type="GO" id="GO:0016787">
    <property type="term" value="F:hydrolase activity"/>
    <property type="evidence" value="ECO:0007669"/>
    <property type="project" value="UniProtKB-KW"/>
</dbReference>
<dbReference type="AlphaFoldDB" id="A0A833W6E8"/>
<dbReference type="GO" id="GO:0006629">
    <property type="term" value="P:lipid metabolic process"/>
    <property type="evidence" value="ECO:0007669"/>
    <property type="project" value="UniProtKB-KW"/>
</dbReference>
<dbReference type="Gene3D" id="3.40.50.1820">
    <property type="entry name" value="alpha/beta hydrolase"/>
    <property type="match status" value="1"/>
</dbReference>
<dbReference type="PANTHER" id="PTHR34043">
    <property type="entry name" value="ALPHA/BETA-HYDROLASES SUPERFAMILY PROTEIN"/>
    <property type="match status" value="1"/>
</dbReference>